<proteinExistence type="predicted"/>
<sequence length="51" mass="5248">MYQATWLPSDLTAGLVLTTMLAPVGIAYAEASGVPAEVHCPECGGSAHFRG</sequence>
<evidence type="ECO:0000313" key="1">
    <source>
        <dbReference type="EMBL" id="SIT44096.1"/>
    </source>
</evidence>
<keyword evidence="2" id="KW-1185">Reference proteome</keyword>
<dbReference type="Proteomes" id="UP000195569">
    <property type="component" value="Unassembled WGS sequence"/>
</dbReference>
<dbReference type="EMBL" id="CYGY02000038">
    <property type="protein sequence ID" value="SIT44096.1"/>
    <property type="molecule type" value="Genomic_DNA"/>
</dbReference>
<name>A0A1N7S9N5_9BURK</name>
<organism evidence="1 2">
    <name type="scientific">Paraburkholderia piptadeniae</name>
    <dbReference type="NCBI Taxonomy" id="1701573"/>
    <lineage>
        <taxon>Bacteria</taxon>
        <taxon>Pseudomonadati</taxon>
        <taxon>Pseudomonadota</taxon>
        <taxon>Betaproteobacteria</taxon>
        <taxon>Burkholderiales</taxon>
        <taxon>Burkholderiaceae</taxon>
        <taxon>Paraburkholderia</taxon>
    </lineage>
</organism>
<protein>
    <submittedName>
        <fullName evidence="1">Uncharacterized protein</fullName>
    </submittedName>
</protein>
<gene>
    <name evidence="1" type="ORF">BN2476_380023</name>
</gene>
<reference evidence="1" key="1">
    <citation type="submission" date="2016-12" db="EMBL/GenBank/DDBJ databases">
        <authorList>
            <person name="Moulin L."/>
        </authorList>
    </citation>
    <scope>NUCLEOTIDE SEQUENCE [LARGE SCALE GENOMIC DNA]</scope>
    <source>
        <strain evidence="1">STM 7183</strain>
    </source>
</reference>
<dbReference type="AlphaFoldDB" id="A0A1N7S9N5"/>
<comment type="caution">
    <text evidence="1">The sequence shown here is derived from an EMBL/GenBank/DDBJ whole genome shotgun (WGS) entry which is preliminary data.</text>
</comment>
<evidence type="ECO:0000313" key="2">
    <source>
        <dbReference type="Proteomes" id="UP000195569"/>
    </source>
</evidence>
<accession>A0A1N7S9N5</accession>